<organism evidence="7 8">
    <name type="scientific">Cylindrobasidium torrendii FP15055 ss-10</name>
    <dbReference type="NCBI Taxonomy" id="1314674"/>
    <lineage>
        <taxon>Eukaryota</taxon>
        <taxon>Fungi</taxon>
        <taxon>Dikarya</taxon>
        <taxon>Basidiomycota</taxon>
        <taxon>Agaricomycotina</taxon>
        <taxon>Agaricomycetes</taxon>
        <taxon>Agaricomycetidae</taxon>
        <taxon>Agaricales</taxon>
        <taxon>Marasmiineae</taxon>
        <taxon>Physalacriaceae</taxon>
        <taxon>Cylindrobasidium</taxon>
    </lineage>
</organism>
<protein>
    <recommendedName>
        <fullName evidence="6">C2H2-type domain-containing protein</fullName>
    </recommendedName>
</protein>
<dbReference type="PROSITE" id="PS50157">
    <property type="entry name" value="ZINC_FINGER_C2H2_2"/>
    <property type="match status" value="3"/>
</dbReference>
<feature type="domain" description="C2H2-type" evidence="6">
    <location>
        <begin position="91"/>
        <end position="121"/>
    </location>
</feature>
<evidence type="ECO:0000313" key="7">
    <source>
        <dbReference type="EMBL" id="KIY64141.1"/>
    </source>
</evidence>
<dbReference type="PROSITE" id="PS00028">
    <property type="entry name" value="ZINC_FINGER_C2H2_1"/>
    <property type="match status" value="5"/>
</dbReference>
<evidence type="ECO:0000259" key="6">
    <source>
        <dbReference type="PROSITE" id="PS50157"/>
    </source>
</evidence>
<evidence type="ECO:0000313" key="8">
    <source>
        <dbReference type="Proteomes" id="UP000054007"/>
    </source>
</evidence>
<evidence type="ECO:0000256" key="4">
    <source>
        <dbReference type="ARBA" id="ARBA00022833"/>
    </source>
</evidence>
<keyword evidence="8" id="KW-1185">Reference proteome</keyword>
<dbReference type="STRING" id="1314674.A0A0D7B3M7"/>
<dbReference type="SMART" id="SM00355">
    <property type="entry name" value="ZnF_C2H2"/>
    <property type="match status" value="6"/>
</dbReference>
<accession>A0A0D7B3M7</accession>
<keyword evidence="3 5" id="KW-0863">Zinc-finger</keyword>
<dbReference type="PANTHER" id="PTHR24379:SF121">
    <property type="entry name" value="C2H2-TYPE DOMAIN-CONTAINING PROTEIN"/>
    <property type="match status" value="1"/>
</dbReference>
<dbReference type="PANTHER" id="PTHR24379">
    <property type="entry name" value="KRAB AND ZINC FINGER DOMAIN-CONTAINING"/>
    <property type="match status" value="1"/>
</dbReference>
<keyword evidence="2" id="KW-0677">Repeat</keyword>
<dbReference type="InterPro" id="IPR013087">
    <property type="entry name" value="Znf_C2H2_type"/>
</dbReference>
<dbReference type="Pfam" id="PF00096">
    <property type="entry name" value="zf-C2H2"/>
    <property type="match status" value="2"/>
</dbReference>
<evidence type="ECO:0000256" key="2">
    <source>
        <dbReference type="ARBA" id="ARBA00022737"/>
    </source>
</evidence>
<dbReference type="AlphaFoldDB" id="A0A0D7B3M7"/>
<reference evidence="7 8" key="1">
    <citation type="journal article" date="2015" name="Fungal Genet. Biol.">
        <title>Evolution of novel wood decay mechanisms in Agaricales revealed by the genome sequences of Fistulina hepatica and Cylindrobasidium torrendii.</title>
        <authorList>
            <person name="Floudas D."/>
            <person name="Held B.W."/>
            <person name="Riley R."/>
            <person name="Nagy L.G."/>
            <person name="Koehler G."/>
            <person name="Ransdell A.S."/>
            <person name="Younus H."/>
            <person name="Chow J."/>
            <person name="Chiniquy J."/>
            <person name="Lipzen A."/>
            <person name="Tritt A."/>
            <person name="Sun H."/>
            <person name="Haridas S."/>
            <person name="LaButti K."/>
            <person name="Ohm R.A."/>
            <person name="Kues U."/>
            <person name="Blanchette R.A."/>
            <person name="Grigoriev I.V."/>
            <person name="Minto R.E."/>
            <person name="Hibbett D.S."/>
        </authorList>
    </citation>
    <scope>NUCLEOTIDE SEQUENCE [LARGE SCALE GENOMIC DNA]</scope>
    <source>
        <strain evidence="7 8">FP15055 ss-10</strain>
    </source>
</reference>
<evidence type="ECO:0000256" key="3">
    <source>
        <dbReference type="ARBA" id="ARBA00022771"/>
    </source>
</evidence>
<name>A0A0D7B3M7_9AGAR</name>
<dbReference type="Proteomes" id="UP000054007">
    <property type="component" value="Unassembled WGS sequence"/>
</dbReference>
<proteinExistence type="predicted"/>
<dbReference type="Gene3D" id="3.30.160.60">
    <property type="entry name" value="Classic Zinc Finger"/>
    <property type="match status" value="2"/>
</dbReference>
<feature type="domain" description="C2H2-type" evidence="6">
    <location>
        <begin position="285"/>
        <end position="314"/>
    </location>
</feature>
<dbReference type="GO" id="GO:0008270">
    <property type="term" value="F:zinc ion binding"/>
    <property type="evidence" value="ECO:0007669"/>
    <property type="project" value="UniProtKB-KW"/>
</dbReference>
<dbReference type="EMBL" id="KN880652">
    <property type="protein sequence ID" value="KIY64141.1"/>
    <property type="molecule type" value="Genomic_DNA"/>
</dbReference>
<evidence type="ECO:0000256" key="5">
    <source>
        <dbReference type="PROSITE-ProRule" id="PRU00042"/>
    </source>
</evidence>
<keyword evidence="1" id="KW-0479">Metal-binding</keyword>
<sequence length="364" mass="40535">MHNNVHDCSQCRRSFTTKSTLHSHCIEQDDHLYCADCKHLFFDAAFLSKHLASTAHVVGGGPEPVTCYFCHRDYVHWGRMLCHCLKLDDHFFCNIECGRIFATAPQLQQHMKDTGHRHEAKYDSQFDGYDTFRCKRCVLYFESKADMDTHLDRMHNWCFECARGFKSTAHRDQHKDSIAHKPRTIKCALCPQLFKEPSSVALHVESGECTAGLDRRQVTQAVQALKVRPSILIGDDSDSDENAGEISDVTEIFSSATAASAITSLSYGTVTAEVATEDAFNGISYECPTCERTFGTLASLNLHLKSAAHDSDKFKCPDCSTQFTLLSGLIQHLESESCGAASISTVEREANLLTAQFARLLCGA</sequence>
<dbReference type="OrthoDB" id="6077919at2759"/>
<keyword evidence="4" id="KW-0862">Zinc</keyword>
<feature type="domain" description="C2H2-type" evidence="6">
    <location>
        <begin position="6"/>
        <end position="24"/>
    </location>
</feature>
<dbReference type="SUPFAM" id="SSF57667">
    <property type="entry name" value="beta-beta-alpha zinc fingers"/>
    <property type="match status" value="1"/>
</dbReference>
<dbReference type="InterPro" id="IPR036236">
    <property type="entry name" value="Znf_C2H2_sf"/>
</dbReference>
<gene>
    <name evidence="7" type="ORF">CYLTODRAFT_113225</name>
</gene>
<evidence type="ECO:0000256" key="1">
    <source>
        <dbReference type="ARBA" id="ARBA00022723"/>
    </source>
</evidence>